<keyword evidence="1" id="KW-0812">Transmembrane</keyword>
<dbReference type="STRING" id="1338011.BD94_3878"/>
<sequence>MKSKFTWGHGMVLALAGFIAFILGMIFFYTRGYQTSEMVSENYYEDELIYQDVIDAKTAAASLAEKPVYTQNADGIRITFPKQFTNANSKFKFFLFRTEDSNLDIKKETELDSNNSIFIPAKAGILKDGSYTLKLNWKENSGKAYQIDYNLIWTSH</sequence>
<protein>
    <recommendedName>
        <fullName evidence="4">Nitrogen fixation protein FixH</fullName>
    </recommendedName>
</protein>
<feature type="transmembrane region" description="Helical" evidence="1">
    <location>
        <begin position="6"/>
        <end position="29"/>
    </location>
</feature>
<keyword evidence="1" id="KW-1133">Transmembrane helix</keyword>
<proteinExistence type="predicted"/>
<dbReference type="RefSeq" id="WP_009086791.1">
    <property type="nucleotide sequence ID" value="NZ_CP007547.1"/>
</dbReference>
<evidence type="ECO:0000313" key="3">
    <source>
        <dbReference type="Proteomes" id="UP000028933"/>
    </source>
</evidence>
<dbReference type="EMBL" id="CP007547">
    <property type="protein sequence ID" value="AIL47653.1"/>
    <property type="molecule type" value="Genomic_DNA"/>
</dbReference>
<evidence type="ECO:0000256" key="1">
    <source>
        <dbReference type="SAM" id="Phobius"/>
    </source>
</evidence>
<dbReference type="AlphaFoldDB" id="A0A077EMG1"/>
<accession>A0A077EMG1</accession>
<organism evidence="2 3">
    <name type="scientific">Elizabethkingia anophelis NUHP1</name>
    <dbReference type="NCBI Taxonomy" id="1338011"/>
    <lineage>
        <taxon>Bacteria</taxon>
        <taxon>Pseudomonadati</taxon>
        <taxon>Bacteroidota</taxon>
        <taxon>Flavobacteriia</taxon>
        <taxon>Flavobacteriales</taxon>
        <taxon>Weeksellaceae</taxon>
        <taxon>Elizabethkingia</taxon>
    </lineage>
</organism>
<dbReference type="HOGENOM" id="CLU_142165_1_0_10"/>
<dbReference type="Proteomes" id="UP000028933">
    <property type="component" value="Chromosome"/>
</dbReference>
<dbReference type="GeneID" id="93134916"/>
<gene>
    <name evidence="2" type="ORF">BD94_3878</name>
</gene>
<dbReference type="InterPro" id="IPR008620">
    <property type="entry name" value="FixH"/>
</dbReference>
<dbReference type="eggNOG" id="COG5456">
    <property type="taxonomic scope" value="Bacteria"/>
</dbReference>
<name>A0A077EMG1_9FLAO</name>
<evidence type="ECO:0000313" key="2">
    <source>
        <dbReference type="EMBL" id="AIL47653.1"/>
    </source>
</evidence>
<reference evidence="2" key="1">
    <citation type="journal article" date="2013" name="Lancet">
        <title>First case of E anophelis outbreak in an intensive-care unit.</title>
        <authorList>
            <person name="Teo J."/>
            <person name="Tan S.Y."/>
            <person name="Tay M."/>
            <person name="Ding Y."/>
            <person name="Kjelleberg S."/>
            <person name="Givskov M."/>
            <person name="Lin R.T."/>
            <person name="Yang L."/>
        </authorList>
    </citation>
    <scope>NUCLEOTIDE SEQUENCE [LARGE SCALE GENOMIC DNA]</scope>
    <source>
        <strain evidence="2">NUHP1</strain>
    </source>
</reference>
<reference evidence="2" key="2">
    <citation type="journal article" date="2015" name="Genome Biol. Evol.">
        <title>Complete Genome Sequence and Transcriptomic Analysis of the Novel Pathogen Elizabethkingia anophelis in Response to Oxidative Stress.</title>
        <authorList>
            <person name="Li Y."/>
            <person name="Liu Y."/>
            <person name="Chew S.C."/>
            <person name="Tay M."/>
            <person name="Salido M.M."/>
            <person name="Teo J."/>
            <person name="Lauro F.M."/>
            <person name="Givskov M."/>
            <person name="Yang L."/>
        </authorList>
    </citation>
    <scope>NUCLEOTIDE SEQUENCE</scope>
    <source>
        <strain evidence="2">NUHP1</strain>
    </source>
</reference>
<keyword evidence="1" id="KW-0472">Membrane</keyword>
<dbReference type="KEGG" id="eao:BD94_3878"/>
<evidence type="ECO:0008006" key="4">
    <source>
        <dbReference type="Google" id="ProtNLM"/>
    </source>
</evidence>
<dbReference type="Pfam" id="PF05751">
    <property type="entry name" value="FixH"/>
    <property type="match status" value="1"/>
</dbReference>